<sequence>MSLLASGTLSKMRASLESTVQYRLPVGDEEVDLSPLIGKTITLNHTGNIFCASCGKKPKRAIHKGIVLSA</sequence>
<evidence type="ECO:0000313" key="1">
    <source>
        <dbReference type="EMBL" id="GAL21016.1"/>
    </source>
</evidence>
<dbReference type="Proteomes" id="UP000029228">
    <property type="component" value="Unassembled WGS sequence"/>
</dbReference>
<comment type="caution">
    <text evidence="1">The sequence shown here is derived from an EMBL/GenBank/DDBJ whole genome shotgun (WGS) entry which is preliminary data.</text>
</comment>
<gene>
    <name evidence="1" type="ORF">JCM19235_291</name>
</gene>
<name>A0A090S0G3_9VIBR</name>
<organism evidence="1 2">
    <name type="scientific">Vibrio maritimus</name>
    <dbReference type="NCBI Taxonomy" id="990268"/>
    <lineage>
        <taxon>Bacteria</taxon>
        <taxon>Pseudomonadati</taxon>
        <taxon>Pseudomonadota</taxon>
        <taxon>Gammaproteobacteria</taxon>
        <taxon>Vibrionales</taxon>
        <taxon>Vibrionaceae</taxon>
        <taxon>Vibrio</taxon>
    </lineage>
</organism>
<dbReference type="EMBL" id="BBMR01000007">
    <property type="protein sequence ID" value="GAL21016.1"/>
    <property type="molecule type" value="Genomic_DNA"/>
</dbReference>
<evidence type="ECO:0000313" key="2">
    <source>
        <dbReference type="Proteomes" id="UP000029228"/>
    </source>
</evidence>
<reference evidence="1 2" key="2">
    <citation type="submission" date="2014-09" db="EMBL/GenBank/DDBJ databases">
        <authorList>
            <consortium name="NBRP consortium"/>
            <person name="Sawabe T."/>
            <person name="Meirelles P."/>
            <person name="Nakanishi M."/>
            <person name="Sayaka M."/>
            <person name="Hattori M."/>
            <person name="Ohkuma M."/>
        </authorList>
    </citation>
    <scope>NUCLEOTIDE SEQUENCE [LARGE SCALE GENOMIC DNA]</scope>
    <source>
        <strain evidence="2">JCM19235</strain>
    </source>
</reference>
<dbReference type="AlphaFoldDB" id="A0A090S0G3"/>
<reference evidence="1 2" key="1">
    <citation type="submission" date="2014-09" db="EMBL/GenBank/DDBJ databases">
        <title>Vibrio maritimus JCM 19235. (C45) whole genome shotgun sequence.</title>
        <authorList>
            <person name="Sawabe T."/>
            <person name="Meirelles P."/>
            <person name="Nakanishi M."/>
            <person name="Sayaka M."/>
            <person name="Hattori M."/>
            <person name="Ohkuma M."/>
        </authorList>
    </citation>
    <scope>NUCLEOTIDE SEQUENCE [LARGE SCALE GENOMIC DNA]</scope>
    <source>
        <strain evidence="2">JCM19235</strain>
    </source>
</reference>
<keyword evidence="2" id="KW-1185">Reference proteome</keyword>
<accession>A0A090S0G3</accession>
<protein>
    <submittedName>
        <fullName evidence="1">Uncharacterized protein</fullName>
    </submittedName>
</protein>
<proteinExistence type="predicted"/>
<dbReference type="STRING" id="990268.JCM19235_291"/>